<evidence type="ECO:0000256" key="2">
    <source>
        <dbReference type="ARBA" id="ARBA00022448"/>
    </source>
</evidence>
<name>A0ABM2ZNP7_GOSHI</name>
<dbReference type="Proteomes" id="UP000818029">
    <property type="component" value="Chromosome D02"/>
</dbReference>
<organism evidence="4 5">
    <name type="scientific">Gossypium hirsutum</name>
    <name type="common">Upland cotton</name>
    <name type="synonym">Gossypium mexicanum</name>
    <dbReference type="NCBI Taxonomy" id="3635"/>
    <lineage>
        <taxon>Eukaryota</taxon>
        <taxon>Viridiplantae</taxon>
        <taxon>Streptophyta</taxon>
        <taxon>Embryophyta</taxon>
        <taxon>Tracheophyta</taxon>
        <taxon>Spermatophyta</taxon>
        <taxon>Magnoliopsida</taxon>
        <taxon>eudicotyledons</taxon>
        <taxon>Gunneridae</taxon>
        <taxon>Pentapetalae</taxon>
        <taxon>rosids</taxon>
        <taxon>malvids</taxon>
        <taxon>Malvales</taxon>
        <taxon>Malvaceae</taxon>
        <taxon>Malvoideae</taxon>
        <taxon>Gossypium</taxon>
    </lineage>
</organism>
<evidence type="ECO:0000313" key="5">
    <source>
        <dbReference type="RefSeq" id="XP_040944295.1"/>
    </source>
</evidence>
<accession>A0ABM2ZNP7</accession>
<gene>
    <name evidence="5" type="primary">LOC121214583</name>
</gene>
<sequence>MDHTAGVHQVSCMMFCSFKQDIEQGFANGIPTLEVIDILVKSYKSSDIYQMAQKEVAQICKQGGGALEENNRQSGFFTQCHVLTRRSFTNMSRDLGYYWLRLGIYISLSIVLGSVFSHIGVDNGTIQVRNMNT</sequence>
<feature type="transmembrane region" description="Helical" evidence="3">
    <location>
        <begin position="98"/>
        <end position="121"/>
    </location>
</feature>
<keyword evidence="3" id="KW-1133">Transmembrane helix</keyword>
<dbReference type="PANTHER" id="PTHR48042:SF1">
    <property type="entry name" value="ABC TRANSPORTER G FAMILY MEMBER 11-LIKE"/>
    <property type="match status" value="1"/>
</dbReference>
<proteinExistence type="inferred from homology"/>
<dbReference type="GeneID" id="121214583"/>
<comment type="similarity">
    <text evidence="1">Belongs to the ABC transporter superfamily. ABCG family. Eye pigment precursor importer (TC 3.A.1.204) subfamily.</text>
</comment>
<reference evidence="5" key="2">
    <citation type="submission" date="2025-08" db="UniProtKB">
        <authorList>
            <consortium name="RefSeq"/>
        </authorList>
    </citation>
    <scope>IDENTIFICATION</scope>
</reference>
<protein>
    <submittedName>
        <fullName evidence="5">ABC transporter G family member 1-like</fullName>
    </submittedName>
</protein>
<keyword evidence="3" id="KW-0812">Transmembrane</keyword>
<reference evidence="4" key="1">
    <citation type="journal article" date="2020" name="Nat. Genet.">
        <title>Genomic diversifications of five Gossypium allopolyploid species and their impact on cotton improvement.</title>
        <authorList>
            <person name="Chen Z.J."/>
            <person name="Sreedasyam A."/>
            <person name="Ando A."/>
            <person name="Song Q."/>
            <person name="De Santiago L.M."/>
            <person name="Hulse-Kemp A.M."/>
            <person name="Ding M."/>
            <person name="Ye W."/>
            <person name="Kirkbride R.C."/>
            <person name="Jenkins J."/>
            <person name="Plott C."/>
            <person name="Lovell J."/>
            <person name="Lin Y.M."/>
            <person name="Vaughn R."/>
            <person name="Liu B."/>
            <person name="Simpson S."/>
            <person name="Scheffler B.E."/>
            <person name="Wen L."/>
            <person name="Saski C.A."/>
            <person name="Grover C.E."/>
            <person name="Hu G."/>
            <person name="Conover J.L."/>
            <person name="Carlson J.W."/>
            <person name="Shu S."/>
            <person name="Boston L.B."/>
            <person name="Williams M."/>
            <person name="Peterson D.G."/>
            <person name="McGee K."/>
            <person name="Jones D.C."/>
            <person name="Wendel J.F."/>
            <person name="Stelly D.M."/>
            <person name="Grimwood J."/>
            <person name="Schmutz J."/>
        </authorList>
    </citation>
    <scope>NUCLEOTIDE SEQUENCE [LARGE SCALE GENOMIC DNA]</scope>
    <source>
        <strain evidence="4">cv. TM-1</strain>
    </source>
</reference>
<evidence type="ECO:0000256" key="3">
    <source>
        <dbReference type="SAM" id="Phobius"/>
    </source>
</evidence>
<dbReference type="PANTHER" id="PTHR48042">
    <property type="entry name" value="ABC TRANSPORTER G FAMILY MEMBER 11"/>
    <property type="match status" value="1"/>
</dbReference>
<keyword evidence="2" id="KW-0813">Transport</keyword>
<keyword evidence="3" id="KW-0472">Membrane</keyword>
<dbReference type="RefSeq" id="XP_040944295.1">
    <property type="nucleotide sequence ID" value="XM_041088361.1"/>
</dbReference>
<evidence type="ECO:0000256" key="1">
    <source>
        <dbReference type="ARBA" id="ARBA00005814"/>
    </source>
</evidence>
<keyword evidence="4" id="KW-1185">Reference proteome</keyword>
<dbReference type="InterPro" id="IPR052215">
    <property type="entry name" value="Plant_ABCG"/>
</dbReference>
<evidence type="ECO:0000313" key="4">
    <source>
        <dbReference type="Proteomes" id="UP000818029"/>
    </source>
</evidence>